<dbReference type="Pfam" id="PF14559">
    <property type="entry name" value="TPR_19"/>
    <property type="match status" value="1"/>
</dbReference>
<evidence type="ECO:0000256" key="2">
    <source>
        <dbReference type="ARBA" id="ARBA00022803"/>
    </source>
</evidence>
<feature type="coiled-coil region" evidence="4">
    <location>
        <begin position="323"/>
        <end position="350"/>
    </location>
</feature>
<evidence type="ECO:0000256" key="1">
    <source>
        <dbReference type="ARBA" id="ARBA00022737"/>
    </source>
</evidence>
<gene>
    <name evidence="5" type="ORF">PPERSA_10290</name>
</gene>
<evidence type="ECO:0000313" key="5">
    <source>
        <dbReference type="EMBL" id="KRX07902.1"/>
    </source>
</evidence>
<dbReference type="SUPFAM" id="SSF48452">
    <property type="entry name" value="TPR-like"/>
    <property type="match status" value="2"/>
</dbReference>
<dbReference type="PROSITE" id="PS50005">
    <property type="entry name" value="TPR"/>
    <property type="match status" value="3"/>
</dbReference>
<accession>A0A0V0R067</accession>
<dbReference type="EMBL" id="LDAU01000078">
    <property type="protein sequence ID" value="KRX07902.1"/>
    <property type="molecule type" value="Genomic_DNA"/>
</dbReference>
<dbReference type="InParanoid" id="A0A0V0R067"/>
<keyword evidence="4" id="KW-0175">Coiled coil</keyword>
<dbReference type="AlphaFoldDB" id="A0A0V0R067"/>
<keyword evidence="6" id="KW-1185">Reference proteome</keyword>
<reference evidence="5 6" key="1">
    <citation type="journal article" date="2015" name="Sci. Rep.">
        <title>Genome of the facultative scuticociliatosis pathogen Pseudocohnilembus persalinus provides insight into its virulence through horizontal gene transfer.</title>
        <authorList>
            <person name="Xiong J."/>
            <person name="Wang G."/>
            <person name="Cheng J."/>
            <person name="Tian M."/>
            <person name="Pan X."/>
            <person name="Warren A."/>
            <person name="Jiang C."/>
            <person name="Yuan D."/>
            <person name="Miao W."/>
        </authorList>
    </citation>
    <scope>NUCLEOTIDE SEQUENCE [LARGE SCALE GENOMIC DNA]</scope>
    <source>
        <strain evidence="5">36N120E</strain>
    </source>
</reference>
<name>A0A0V0R067_PSEPJ</name>
<dbReference type="Proteomes" id="UP000054937">
    <property type="component" value="Unassembled WGS sequence"/>
</dbReference>
<proteinExistence type="predicted"/>
<feature type="repeat" description="TPR" evidence="3">
    <location>
        <begin position="146"/>
        <end position="179"/>
    </location>
</feature>
<dbReference type="PANTHER" id="PTHR16193">
    <property type="entry name" value="TETRATRICOPEPTIDE REPEAT PROTEIN 27"/>
    <property type="match status" value="1"/>
</dbReference>
<evidence type="ECO:0000313" key="6">
    <source>
        <dbReference type="Proteomes" id="UP000054937"/>
    </source>
</evidence>
<keyword evidence="2 3" id="KW-0802">TPR repeat</keyword>
<dbReference type="Gene3D" id="1.25.40.10">
    <property type="entry name" value="Tetratricopeptide repeat domain"/>
    <property type="match status" value="1"/>
</dbReference>
<dbReference type="PANTHER" id="PTHR16193:SF0">
    <property type="entry name" value="TETRATRICOPEPTIDE REPEAT PROTEIN 27"/>
    <property type="match status" value="1"/>
</dbReference>
<feature type="repeat" description="TPR" evidence="3">
    <location>
        <begin position="78"/>
        <end position="111"/>
    </location>
</feature>
<dbReference type="InterPro" id="IPR013105">
    <property type="entry name" value="TPR_2"/>
</dbReference>
<evidence type="ECO:0000256" key="4">
    <source>
        <dbReference type="SAM" id="Coils"/>
    </source>
</evidence>
<dbReference type="OrthoDB" id="287165at2759"/>
<organism evidence="5 6">
    <name type="scientific">Pseudocohnilembus persalinus</name>
    <name type="common">Ciliate</name>
    <dbReference type="NCBI Taxonomy" id="266149"/>
    <lineage>
        <taxon>Eukaryota</taxon>
        <taxon>Sar</taxon>
        <taxon>Alveolata</taxon>
        <taxon>Ciliophora</taxon>
        <taxon>Intramacronucleata</taxon>
        <taxon>Oligohymenophorea</taxon>
        <taxon>Scuticociliatia</taxon>
        <taxon>Philasterida</taxon>
        <taxon>Pseudocohnilembidae</taxon>
        <taxon>Pseudocohnilembus</taxon>
    </lineage>
</organism>
<evidence type="ECO:0000256" key="3">
    <source>
        <dbReference type="PROSITE-ProRule" id="PRU00339"/>
    </source>
</evidence>
<dbReference type="InterPro" id="IPR044244">
    <property type="entry name" value="TTC27/Emw1"/>
</dbReference>
<sequence length="417" mass="48662">MKVGMIKTACDLYEKLEMYEELVTGLSMAGEREKAKQTAQKHLDLYPKSPKMLCIMGDLTGDFQYYKKAWKISGKKFARAQRELGRVYFYKGQFQKSIKAFKKATQINCLTVDPFFTMGCAYMKLEDYPGAISSFSSCVSIDNTAADAWANMANAFLAQGKKQQAFTTLEQAVKHNEKSWRMWHNLLQISLQNKKFYKYFECIQRLVQLDKGLETIDDFVLVNLNKIFAYNVSMYPKTPYKSPFNTLRLRIERLYVFMCEKIGQNYLVWSNFADFCELQQEFLRQEMYYTILQNQKEIEKAKSEEDETQGKKIKFADSTKPAFKTEEQIKEEYNIKIANLKTKVFDLRQSAVNVCMVSGWESSKQICEKLLPLAEEYLLANKEANRGEEGQIEMQRFVKSITPPLERNLEKKITFQI</sequence>
<protein>
    <submittedName>
        <fullName evidence="5">Uncharacterized protein</fullName>
    </submittedName>
</protein>
<keyword evidence="1" id="KW-0677">Repeat</keyword>
<feature type="repeat" description="TPR" evidence="3">
    <location>
        <begin position="112"/>
        <end position="145"/>
    </location>
</feature>
<dbReference type="InterPro" id="IPR019734">
    <property type="entry name" value="TPR_rpt"/>
</dbReference>
<dbReference type="SMART" id="SM00028">
    <property type="entry name" value="TPR"/>
    <property type="match status" value="3"/>
</dbReference>
<comment type="caution">
    <text evidence="5">The sequence shown here is derived from an EMBL/GenBank/DDBJ whole genome shotgun (WGS) entry which is preliminary data.</text>
</comment>
<dbReference type="InterPro" id="IPR011990">
    <property type="entry name" value="TPR-like_helical_dom_sf"/>
</dbReference>
<dbReference type="Pfam" id="PF07719">
    <property type="entry name" value="TPR_2"/>
    <property type="match status" value="1"/>
</dbReference>